<dbReference type="Proteomes" id="UP000199652">
    <property type="component" value="Unassembled WGS sequence"/>
</dbReference>
<sequence length="474" mass="55490">MILFDNVVYDHFFKPLCCKNKRINYECISKLIEKSRTVPLLYEADARDALILYFKNCAYALKDEDNFSGPDENISSKKSEIENASAILRYFRRCGWISEKEIGRNGDNIATVMPYCRKMIDAIERIFNRDNSSALTNHIFSIYDVLNSAFIVDHGRTHRPYSNILRPVVDSVSDLKNEILILKDSIQSIMRIIIKMTETNELGQFLVRDEMLESFFNDYFFIRKGGLIPGYIEEIERMLRRIKDTEVYENMIKEYHSLKAVDEIQAREMVDGQLAEIKSFISYHYIKEMDYIDKKINNYYNLYSVRILMVLSNNVNIQTYLNDLLILIKNFDEDERWTILQSISNCFEVQSYKYIGKKSIERRKKRRPNAKSAGIIVSGLSDEDKARLTRELLYEYPDRYGIKQATNYFEKALANKESLIPDGMIIRTRDDAMMVAASIIYSGSCEFPFDVEFLEGTIETEIATISNIRIKRKR</sequence>
<dbReference type="STRING" id="1528.SAMN04488579_10818"/>
<reference evidence="2" key="1">
    <citation type="submission" date="2016-10" db="EMBL/GenBank/DDBJ databases">
        <authorList>
            <person name="Varghese N."/>
            <person name="Submissions S."/>
        </authorList>
    </citation>
    <scope>NUCLEOTIDE SEQUENCE [LARGE SCALE GENOMIC DNA]</scope>
    <source>
        <strain evidence="2">VPI 5359</strain>
    </source>
</reference>
<accession>A0A1H3ETT4</accession>
<dbReference type="InterPro" id="IPR043773">
    <property type="entry name" value="JetA"/>
</dbReference>
<dbReference type="OrthoDB" id="9807828at2"/>
<dbReference type="Pfam" id="PF18982">
    <property type="entry name" value="JetA"/>
    <property type="match status" value="1"/>
</dbReference>
<gene>
    <name evidence="1" type="ORF">SAMN04488579_10818</name>
</gene>
<proteinExistence type="predicted"/>
<keyword evidence="2" id="KW-1185">Reference proteome</keyword>
<dbReference type="EMBL" id="FNOU01000008">
    <property type="protein sequence ID" value="SDX81344.1"/>
    <property type="molecule type" value="Genomic_DNA"/>
</dbReference>
<dbReference type="RefSeq" id="WP_090244571.1">
    <property type="nucleotide sequence ID" value="NZ_FNOU01000008.1"/>
</dbReference>
<protein>
    <submittedName>
        <fullName evidence="1">Uncharacterized protein</fullName>
    </submittedName>
</protein>
<dbReference type="AlphaFoldDB" id="A0A1H3ETT4"/>
<name>A0A1H3ETT4_EUBBA</name>
<evidence type="ECO:0000313" key="2">
    <source>
        <dbReference type="Proteomes" id="UP000199652"/>
    </source>
</evidence>
<evidence type="ECO:0000313" key="1">
    <source>
        <dbReference type="EMBL" id="SDX81344.1"/>
    </source>
</evidence>
<organism evidence="1 2">
    <name type="scientific">Eubacterium barkeri</name>
    <name type="common">Clostridium barkeri</name>
    <dbReference type="NCBI Taxonomy" id="1528"/>
    <lineage>
        <taxon>Bacteria</taxon>
        <taxon>Bacillati</taxon>
        <taxon>Bacillota</taxon>
        <taxon>Clostridia</taxon>
        <taxon>Eubacteriales</taxon>
        <taxon>Eubacteriaceae</taxon>
        <taxon>Eubacterium</taxon>
    </lineage>
</organism>